<dbReference type="InterPro" id="IPR056823">
    <property type="entry name" value="TEN-like_YD-shell"/>
</dbReference>
<keyword evidence="1" id="KW-0677">Repeat</keyword>
<feature type="domain" description="Teneurin-like YD-shell" evidence="4">
    <location>
        <begin position="840"/>
        <end position="958"/>
    </location>
</feature>
<organism evidence="5 6">
    <name type="scientific">Providencia stuartii (strain MRSN 2154)</name>
    <dbReference type="NCBI Taxonomy" id="1157951"/>
    <lineage>
        <taxon>Bacteria</taxon>
        <taxon>Pseudomonadati</taxon>
        <taxon>Pseudomonadota</taxon>
        <taxon>Gammaproteobacteria</taxon>
        <taxon>Enterobacterales</taxon>
        <taxon>Morganellaceae</taxon>
        <taxon>Providencia</taxon>
    </lineage>
</organism>
<feature type="region of interest" description="Disordered" evidence="2">
    <location>
        <begin position="322"/>
        <end position="385"/>
    </location>
</feature>
<dbReference type="Pfam" id="PF20148">
    <property type="entry name" value="DUF6531"/>
    <property type="match status" value="1"/>
</dbReference>
<evidence type="ECO:0000256" key="2">
    <source>
        <dbReference type="SAM" id="MobiDB-lite"/>
    </source>
</evidence>
<feature type="compositionally biased region" description="Basic and acidic residues" evidence="2">
    <location>
        <begin position="360"/>
        <end position="383"/>
    </location>
</feature>
<feature type="domain" description="Teneurin-like YD-shell" evidence="4">
    <location>
        <begin position="1120"/>
        <end position="1273"/>
    </location>
</feature>
<accession>A0A140SST5</accession>
<evidence type="ECO:0000256" key="1">
    <source>
        <dbReference type="ARBA" id="ARBA00022737"/>
    </source>
</evidence>
<dbReference type="PATRIC" id="fig|1157951.4.peg.3618"/>
<dbReference type="InterPro" id="IPR050708">
    <property type="entry name" value="T6SS_VgrG/RHS"/>
</dbReference>
<name>A0A140SST5_PROSM</name>
<evidence type="ECO:0000313" key="5">
    <source>
        <dbReference type="EMBL" id="AFH95417.1"/>
    </source>
</evidence>
<reference evidence="5 6" key="1">
    <citation type="journal article" date="2012" name="J. Bacteriol.">
        <title>Complete Genome Sequence of Providencia stuartii Clinical Isolate MRSN 2154.</title>
        <authorList>
            <person name="Clifford R.J."/>
            <person name="Hang J."/>
            <person name="Riley M.C."/>
            <person name="Onmus-Leone F."/>
            <person name="Kuschner R.A."/>
            <person name="Lesho E.P."/>
            <person name="Waterman P.E."/>
        </authorList>
    </citation>
    <scope>NUCLEOTIDE SEQUENCE [LARGE SCALE GENOMIC DNA]</scope>
    <source>
        <strain evidence="5 6">MRSN 2154</strain>
    </source>
</reference>
<dbReference type="HOGENOM" id="CLU_001218_1_7_6"/>
<dbReference type="InterPro" id="IPR006530">
    <property type="entry name" value="YD"/>
</dbReference>
<dbReference type="NCBIfam" id="TIGR01643">
    <property type="entry name" value="YD_repeat_2x"/>
    <property type="match status" value="9"/>
</dbReference>
<proteinExistence type="predicted"/>
<feature type="domain" description="Teneurin-like YD-shell" evidence="4">
    <location>
        <begin position="685"/>
        <end position="824"/>
    </location>
</feature>
<gene>
    <name evidence="5" type="ordered locus">S70_18055</name>
</gene>
<sequence length="1594" mass="181608">MKVYLTDEVPELGKDNRYTSIETIDKQWGDSILSTAPQGSAESNGQRISYVGLESGLNLQFHSSSSNDYVTVSLKDNEYNEIPGSPVHYISNQTYDEFIQKHQLDNIPLSSHFFPPSNGIEANGNTIGIITHIALTDNQEVGNANPIVTSEGQEETEVISQILNQAINQIPSTQSESTKWILETQKKVRKTVNDLADDPIGGAIGAGKQFYNDIVDIGELLVTGLHYYSAFESIKLAIIGKIFGIDSLADYAIKNAKNSLESAKNTDLDHLKAELTTPAENAGASIYEVASYATGAGGLAKATVKTTAKTVKKANKARKDLDVPMGDISTPPSAGGTIKGKGKDNLNTPEKTPEPPQTKINEDSQKTKSSDGGKNNKNDDVHTCGDPVDMVRGDLIQVWQAINIPGVLPIELVRSYYSTQTHRGIFGNKWADNWSMQLEVNSKTVEFQDSEGHSYLFDTPEEEVYARNMRVPHYLLQGNKRTGLWIQDNRRQQKYHFKHQFAAVHKLASISNLQGLSLQFEYDDKHQLKHLTRYDGLELHLHYAHDQLIHIDLHHQKQIKRLVTCAYDKYGFLSECDAFQQNHLWHTYTPEGWMTSWRDTDQTELTIRYDKQGRVIQTHSDSGYWCDRFLYDDTLQINTYIDGEGGHYRYYYNEDQLVVRTLDPLGRETRTEWQDFKKISETNDIGEITRYVYHADGSLAQVYLPNKRHIGYEYNDDGQLTRYVSPLGDIWQLTYDDMHNLSAIIDPQGQIQTYEYSQHGELLKAISPDGAQWQYEYNAAHQLIKSTNPYQNSTEYQFDELGRLQAYTDALKHTTRYRYSQEHDGVNGSVSDVLLPDGTHQHIEYDSERRIVAVTDGEGRTTRYRYGPFDLLMAMVRPDGSEIHFEYDALTRLKKVISSLGETYTYERDAAGQIIRETDFTGRVLEYRYDRLGRRIATRYPDNHELRWRYASSGVIIEQSEWVDDGINTQCLSTTTYEYDTHLRLVKATNPDSVVEFEYNAHGQLTCERINGREVHHQWDEATHTLTQTRFGERELHYAFGQLGELTSLQVGQHAPLRFSYNAVGQEYLRRSDAGFVNSSHYNAAGLLAHQRAGRGSENFLRAMQEAPHLPPVCTDVHRSFHYDRAHNVVGIEDTRWQRTQYRYNANDQITETQYSNQHRSQYERFQYDANLNLIEHTVVPEGAQVALHQLSQQQQAGRVIRRGLPRGYQDYHYDVNGRLAKKVVHQHGYRPQEWRYLWNTQNQLITCFTPSGDVWRYTYDAFGRRLSKTKTVDSEKLNAHPAFPVLKPRVTAWHYLWSGDQMVEEAPVYADGTVAYDAGIQWLYQPGAITPTARYQNGKLHYVVTDHQGTPREIFTEKGIASWAGRLNTWGQMAFWQSQDGRADNDPNYTECHFRFAGQYEDRETGLYYNRFRYYDKDSGLYISPDPIGLLGGLNPYGYVHCPTGFIDPLGLACCPGKITGDPKTLREKINLARSGDISAQAELAYAKYMRDQGHNVHFNTPPNRSISMADFTVDGVQIDTKLLNGIGGNAAKNITKGVRQVGDDGVVQVIRNSNSPVSLEQFQGFINGYKPPNSSVRIELIDQSILQPYWNF</sequence>
<dbReference type="InterPro" id="IPR045351">
    <property type="entry name" value="DUF6531"/>
</dbReference>
<dbReference type="PANTHER" id="PTHR32305">
    <property type="match status" value="1"/>
</dbReference>
<dbReference type="Gene3D" id="2.180.10.10">
    <property type="entry name" value="RHS repeat-associated core"/>
    <property type="match status" value="2"/>
</dbReference>
<evidence type="ECO:0000313" key="6">
    <source>
        <dbReference type="Proteomes" id="UP000005012"/>
    </source>
</evidence>
<dbReference type="NCBIfam" id="TIGR03696">
    <property type="entry name" value="Rhs_assc_core"/>
    <property type="match status" value="1"/>
</dbReference>
<dbReference type="Proteomes" id="UP000005012">
    <property type="component" value="Chromosome"/>
</dbReference>
<evidence type="ECO:0000259" key="3">
    <source>
        <dbReference type="Pfam" id="PF20148"/>
    </source>
</evidence>
<evidence type="ECO:0000259" key="4">
    <source>
        <dbReference type="Pfam" id="PF25023"/>
    </source>
</evidence>
<protein>
    <submittedName>
        <fullName evidence="5">Rhs family protein</fullName>
    </submittedName>
</protein>
<dbReference type="Pfam" id="PF25023">
    <property type="entry name" value="TEN_YD-shell"/>
    <property type="match status" value="3"/>
</dbReference>
<dbReference type="EMBL" id="CP003488">
    <property type="protein sequence ID" value="AFH95417.1"/>
    <property type="molecule type" value="Genomic_DNA"/>
</dbReference>
<dbReference type="RefSeq" id="WP_014658045.1">
    <property type="nucleotide sequence ID" value="NC_017731.1"/>
</dbReference>
<dbReference type="InterPro" id="IPR022385">
    <property type="entry name" value="Rhs_assc_core"/>
</dbReference>
<reference evidence="6" key="2">
    <citation type="submission" date="2012-04" db="EMBL/GenBank/DDBJ databases">
        <title>Complete genome sequence of Providencia stuartii clinical isolate MRSN 2154.</title>
        <authorList>
            <person name="Clifford R.J."/>
            <person name="Hang J."/>
            <person name="Riley M.C."/>
            <person name="Onmus-Leone F."/>
            <person name="Kuschner R.A."/>
            <person name="Lesho E.P."/>
            <person name="Waterman P.E."/>
        </authorList>
    </citation>
    <scope>NUCLEOTIDE SEQUENCE [LARGE SCALE GENOMIC DNA]</scope>
    <source>
        <strain evidence="6">MRSN 2154</strain>
    </source>
</reference>
<dbReference type="PANTHER" id="PTHR32305:SF15">
    <property type="entry name" value="PROTEIN RHSA-RELATED"/>
    <property type="match status" value="1"/>
</dbReference>
<dbReference type="KEGG" id="psi:S70_18055"/>
<dbReference type="OrthoDB" id="6043530at2"/>
<feature type="domain" description="DUF6531" evidence="3">
    <location>
        <begin position="385"/>
        <end position="457"/>
    </location>
</feature>